<feature type="region of interest" description="Disordered" evidence="1">
    <location>
        <begin position="62"/>
        <end position="81"/>
    </location>
</feature>
<dbReference type="STRING" id="6945.B7Q0V2"/>
<dbReference type="EnsemblMetazoa" id="ISCW020742-RA">
    <property type="protein sequence ID" value="ISCW020742-PA"/>
    <property type="gene ID" value="ISCW020742"/>
</dbReference>
<dbReference type="PaxDb" id="6945-B7Q0V2"/>
<proteinExistence type="evidence at protein level"/>
<keyword evidence="2" id="KW-0687">Ribonucleoprotein</keyword>
<dbReference type="PANTHER" id="PTHR15889">
    <property type="entry name" value="MITOCHONDRIAL RIBOSOMAL PROTEIN L37"/>
    <property type="match status" value="1"/>
</dbReference>
<dbReference type="GO" id="GO:0005739">
    <property type="term" value="C:mitochondrion"/>
    <property type="evidence" value="ECO:0000318"/>
    <property type="project" value="GO_Central"/>
</dbReference>
<dbReference type="InterPro" id="IPR052482">
    <property type="entry name" value="mtLSU_mL37"/>
</dbReference>
<gene>
    <name evidence="2" type="ORF">IscW_ISCW020742</name>
</gene>
<dbReference type="VEuPathDB" id="VectorBase:ISCI020742"/>
<evidence type="ECO:0000313" key="3">
    <source>
        <dbReference type="EnsemblMetazoa" id="ISCW020742-PA"/>
    </source>
</evidence>
<sequence>MRLTAVLCKQSERWIRKELWKNRKTLRKVGKYSTPSVLLEKGVAIHDALDVADDRERLEPFELPEPHCVPDHQRNDSRNPDWHDKAAYVLHNKTRLLEGDRHMCLLTKTLRYEGLPVSLSTAVERGPLTEEQARAAEEALLHAHLWDCTQVKLPKKLDISKPHWVFPREYGVPVRRKVPVVLANFNRLCEKMTSSIPGVLERSLFRDIEARACVHKADGNLLVFTAHVDSVLTSKEPLGPFSSPEEVKATADTELPDLYPAKYTLELESRNIYKMDELYPLPRTSGNQHPHTLHVTHPYDYFWFPQQKLARAILACFTFAAARARQLYGVSSPPYAQHL</sequence>
<keyword evidence="2" id="KW-0689">Ribosomal protein</keyword>
<keyword evidence="5" id="KW-1267">Proteomics identification</keyword>
<accession>B7Q0V2</accession>
<dbReference type="AlphaFoldDB" id="B7Q0V2"/>
<dbReference type="EMBL" id="DS834002">
    <property type="protein sequence ID" value="EEC12474.1"/>
    <property type="molecule type" value="Genomic_DNA"/>
</dbReference>
<dbReference type="EMBL" id="ABJB010484158">
    <property type="status" value="NOT_ANNOTATED_CDS"/>
    <property type="molecule type" value="Genomic_DNA"/>
</dbReference>
<dbReference type="VEuPathDB" id="VectorBase:ISCP_037291"/>
<dbReference type="FunCoup" id="B7Q0V2">
    <property type="interactions" value="504"/>
</dbReference>
<dbReference type="PANTHER" id="PTHR15889:SF2">
    <property type="entry name" value="LARGE RIBOSOMAL SUBUNIT PROTEIN ML37"/>
    <property type="match status" value="1"/>
</dbReference>
<organism>
    <name type="scientific">Ixodes scapularis</name>
    <name type="common">Black-legged tick</name>
    <name type="synonym">Deer tick</name>
    <dbReference type="NCBI Taxonomy" id="6945"/>
    <lineage>
        <taxon>Eukaryota</taxon>
        <taxon>Metazoa</taxon>
        <taxon>Ecdysozoa</taxon>
        <taxon>Arthropoda</taxon>
        <taxon>Chelicerata</taxon>
        <taxon>Arachnida</taxon>
        <taxon>Acari</taxon>
        <taxon>Parasitiformes</taxon>
        <taxon>Ixodida</taxon>
        <taxon>Ixodoidea</taxon>
        <taxon>Ixodidae</taxon>
        <taxon>Ixodinae</taxon>
        <taxon>Ixodes</taxon>
    </lineage>
</organism>
<evidence type="ECO:0007829" key="5">
    <source>
        <dbReference type="PeptideAtlas" id="B7Q0V2"/>
    </source>
</evidence>
<evidence type="ECO:0000313" key="4">
    <source>
        <dbReference type="Proteomes" id="UP000001555"/>
    </source>
</evidence>
<dbReference type="EMBL" id="ABJB010262856">
    <property type="status" value="NOT_ANNOTATED_CDS"/>
    <property type="molecule type" value="Genomic_DNA"/>
</dbReference>
<protein>
    <submittedName>
        <fullName evidence="2">Ribosomal protein L37, putative</fullName>
    </submittedName>
</protein>
<reference evidence="2 4" key="1">
    <citation type="submission" date="2008-03" db="EMBL/GenBank/DDBJ databases">
        <title>Annotation of Ixodes scapularis.</title>
        <authorList>
            <consortium name="Ixodes scapularis Genome Project Consortium"/>
            <person name="Caler E."/>
            <person name="Hannick L.I."/>
            <person name="Bidwell S."/>
            <person name="Joardar V."/>
            <person name="Thiagarajan M."/>
            <person name="Amedeo P."/>
            <person name="Galinsky K.J."/>
            <person name="Schobel S."/>
            <person name="Inman J."/>
            <person name="Hostetler J."/>
            <person name="Miller J."/>
            <person name="Hammond M."/>
            <person name="Megy K."/>
            <person name="Lawson D."/>
            <person name="Kodira C."/>
            <person name="Sutton G."/>
            <person name="Meyer J."/>
            <person name="Hill C.A."/>
            <person name="Birren B."/>
            <person name="Nene V."/>
            <person name="Collins F."/>
            <person name="Alarcon-Chaidez F."/>
            <person name="Wikel S."/>
            <person name="Strausberg R."/>
        </authorList>
    </citation>
    <scope>NUCLEOTIDE SEQUENCE [LARGE SCALE GENOMIC DNA]</scope>
    <source>
        <strain evidence="4">Wikel</strain>
        <strain evidence="2">Wikel colony</strain>
    </source>
</reference>
<dbReference type="Proteomes" id="UP000001555">
    <property type="component" value="Unassembled WGS sequence"/>
</dbReference>
<keyword evidence="4" id="KW-1185">Reference proteome</keyword>
<dbReference type="OrthoDB" id="5835618at2759"/>
<reference evidence="3" key="2">
    <citation type="submission" date="2020-05" db="UniProtKB">
        <authorList>
            <consortium name="EnsemblMetazoa"/>
        </authorList>
    </citation>
    <scope>IDENTIFICATION</scope>
    <source>
        <strain evidence="3">wikel</strain>
    </source>
</reference>
<dbReference type="VEuPathDB" id="VectorBase:ISCW020742"/>
<evidence type="ECO:0000256" key="1">
    <source>
        <dbReference type="SAM" id="MobiDB-lite"/>
    </source>
</evidence>
<name>B7Q0V2_IXOSC</name>
<dbReference type="GO" id="GO:0005840">
    <property type="term" value="C:ribosome"/>
    <property type="evidence" value="ECO:0007669"/>
    <property type="project" value="UniProtKB-KW"/>
</dbReference>
<evidence type="ECO:0000313" key="2">
    <source>
        <dbReference type="EMBL" id="EEC12474.1"/>
    </source>
</evidence>
<dbReference type="InParanoid" id="B7Q0V2"/>
<dbReference type="HOGENOM" id="CLU_037022_0_0_1"/>